<feature type="binding site" evidence="7">
    <location>
        <position position="205"/>
    </location>
    <ligand>
        <name>L-glutamine</name>
        <dbReference type="ChEBI" id="CHEBI:58359"/>
    </ligand>
</feature>
<dbReference type="EMBL" id="CP002581">
    <property type="protein sequence ID" value="AJK48194.1"/>
    <property type="molecule type" value="Genomic_DNA"/>
</dbReference>
<dbReference type="FunFam" id="3.40.50.620:FF:000155">
    <property type="entry name" value="Glutamine-dependent NAD(+) synthetase"/>
    <property type="match status" value="1"/>
</dbReference>
<keyword evidence="5 7" id="KW-0067">ATP-binding</keyword>
<keyword evidence="4 7" id="KW-0547">Nucleotide-binding</keyword>
<feature type="binding site" evidence="7">
    <location>
        <position position="486"/>
    </location>
    <ligand>
        <name>deamido-NAD(+)</name>
        <dbReference type="ChEBI" id="CHEBI:58437"/>
        <note>ligand shared between two neighboring subunits</note>
    </ligand>
</feature>
<feature type="active site" description="For glutaminase activity" evidence="7">
    <location>
        <position position="122"/>
    </location>
</feature>
<organism evidence="12 13">
    <name type="scientific">Burkholderia plantarii</name>
    <dbReference type="NCBI Taxonomy" id="41899"/>
    <lineage>
        <taxon>Bacteria</taxon>
        <taxon>Pseudomonadati</taxon>
        <taxon>Pseudomonadota</taxon>
        <taxon>Betaproteobacteria</taxon>
        <taxon>Burkholderiales</taxon>
        <taxon>Burkholderiaceae</taxon>
        <taxon>Burkholderia</taxon>
    </lineage>
</organism>
<dbReference type="InterPro" id="IPR022310">
    <property type="entry name" value="NAD/GMP_synthase"/>
</dbReference>
<feature type="binding site" evidence="7">
    <location>
        <position position="211"/>
    </location>
    <ligand>
        <name>L-glutamine</name>
        <dbReference type="ChEBI" id="CHEBI:58359"/>
    </ligand>
</feature>
<feature type="binding site" evidence="7">
    <location>
        <position position="457"/>
    </location>
    <ligand>
        <name>deamido-NAD(+)</name>
        <dbReference type="ChEBI" id="CHEBI:58437"/>
        <note>ligand shared between two neighboring subunits</note>
    </ligand>
</feature>
<dbReference type="GO" id="GO:0005737">
    <property type="term" value="C:cytoplasm"/>
    <property type="evidence" value="ECO:0007669"/>
    <property type="project" value="InterPro"/>
</dbReference>
<dbReference type="CDD" id="cd07570">
    <property type="entry name" value="GAT_Gln-NAD-synth"/>
    <property type="match status" value="1"/>
</dbReference>
<comment type="pathway">
    <text evidence="1 7 8">Cofactor biosynthesis; NAD(+) biosynthesis; NAD(+) from deamido-NAD(+) (L-Gln route): step 1/1.</text>
</comment>
<feature type="active site" description="Proton acceptor; for glutaminase activity" evidence="7">
    <location>
        <position position="53"/>
    </location>
</feature>
<dbReference type="Pfam" id="PF02540">
    <property type="entry name" value="NAD_synthase"/>
    <property type="match status" value="1"/>
</dbReference>
<evidence type="ECO:0000313" key="12">
    <source>
        <dbReference type="EMBL" id="AJK48194.1"/>
    </source>
</evidence>
<sequence>MNDFFSMYRHGFLRVAVAIPPVVVADPAANLEATIRLVRDAAGRGALVTILPELGLSAYTNDELFFQRALLDGVKRAIGELRAASSELPGLIVAGAPLEWNGRLYNAAVVLHRGRILGAVPKSYLPNYGEFYEKRYFASGLGVTGGTLRLDGAEVPFGTDLLFRADDYPEFVLGVEICEDLWAPVPPSTYAAHAGATVIANLSASNITVGKSEYRRLHVRSHSARCQAAYLYSAAGCGESTTDLAWDGHALVCESGEILAETERFADTAQLLVADLDLQRITQERLRIQTFDDCARALGGPAFRSVGFMLAPPGGPSGPLLRRLDRFPFVPADVAMLDANCEETFMIQSHGLAKRLRATGLEQVVIGVSGGLDSTYALLVCALTMDRLGLDRRNILAYTLPGYATSRHTLDNAWALMRALGVSAREIDIKPVSDRTLADIGHRAAQGEAHYDVTYENVQAGARSAYLFRLANANRAIVIGTGDLSELALGWCTYGVGDQMSHYNVNGSVPKTLIQHMVRWLADRRRFGTDASGILRRIVETEISPELVPGDASQPSQLTEHAIGPYALQDFNLYYVTRHGFGPAKIAFLAWQAWHDAEAGGWPILMDARPVYDLAAIKRWLGVFVKRFFEGSQFKRSALPNGPKVATGSSLSPRGDWRAPSDSVARAWLDELARAVPDAAPDAAPGAESPAD</sequence>
<evidence type="ECO:0000256" key="2">
    <source>
        <dbReference type="ARBA" id="ARBA00007145"/>
    </source>
</evidence>
<comment type="function">
    <text evidence="7">Catalyzes the ATP-dependent amidation of deamido-NAD to form NAD. Uses L-glutamine as a nitrogen source.</text>
</comment>
<gene>
    <name evidence="7" type="primary">nadE</name>
    <name evidence="12" type="ORF">BGL_2c00980</name>
</gene>
<feature type="binding site" evidence="7">
    <location>
        <position position="481"/>
    </location>
    <ligand>
        <name>ATP</name>
        <dbReference type="ChEBI" id="CHEBI:30616"/>
    </ligand>
</feature>
<reference evidence="13" key="1">
    <citation type="submission" date="2011-03" db="EMBL/GenBank/DDBJ databases">
        <authorList>
            <person name="Voget S."/>
            <person name="Streit W.R."/>
            <person name="Jaeger K.E."/>
            <person name="Daniel R."/>
        </authorList>
    </citation>
    <scope>NUCLEOTIDE SEQUENCE [LARGE SCALE GENOMIC DNA]</scope>
    <source>
        <strain evidence="13">PG1</strain>
    </source>
</reference>
<dbReference type="SUPFAM" id="SSF52402">
    <property type="entry name" value="Adenine nucleotide alpha hydrolases-like"/>
    <property type="match status" value="1"/>
</dbReference>
<dbReference type="GO" id="GO:0009435">
    <property type="term" value="P:NAD+ biosynthetic process"/>
    <property type="evidence" value="ECO:0007669"/>
    <property type="project" value="UniProtKB-UniRule"/>
</dbReference>
<reference evidence="12 13" key="2">
    <citation type="journal article" date="2016" name="Appl. Microbiol. Biotechnol.">
        <title>Mutations improving production and secretion of extracellular lipase by Burkholderia glumae PG1.</title>
        <authorList>
            <person name="Knapp A."/>
            <person name="Voget S."/>
            <person name="Gao R."/>
            <person name="Zaburannyi N."/>
            <person name="Krysciak D."/>
            <person name="Breuer M."/>
            <person name="Hauer B."/>
            <person name="Streit W.R."/>
            <person name="Muller R."/>
            <person name="Daniel R."/>
            <person name="Jaeger K.E."/>
        </authorList>
    </citation>
    <scope>NUCLEOTIDE SEQUENCE [LARGE SCALE GENOMIC DNA]</scope>
    <source>
        <strain evidence="12 13">PG1</strain>
    </source>
</reference>
<protein>
    <recommendedName>
        <fullName evidence="7 8">Glutamine-dependent NAD(+) synthetase</fullName>
        <ecNumber evidence="7 8">6.3.5.1</ecNumber>
    </recommendedName>
    <alternativeName>
        <fullName evidence="7 8">NAD(+) synthase [glutamine-hydrolyzing]</fullName>
    </alternativeName>
</protein>
<dbReference type="CDD" id="cd00553">
    <property type="entry name" value="NAD_synthase"/>
    <property type="match status" value="1"/>
</dbReference>
<dbReference type="NCBIfam" id="TIGR00552">
    <property type="entry name" value="nadE"/>
    <property type="match status" value="1"/>
</dbReference>
<evidence type="ECO:0000256" key="1">
    <source>
        <dbReference type="ARBA" id="ARBA00005188"/>
    </source>
</evidence>
<dbReference type="InterPro" id="IPR003010">
    <property type="entry name" value="C-N_Hydrolase"/>
</dbReference>
<evidence type="ECO:0000256" key="3">
    <source>
        <dbReference type="ARBA" id="ARBA00022598"/>
    </source>
</evidence>
<comment type="similarity">
    <text evidence="2 7 8">In the C-terminal section; belongs to the NAD synthetase family.</text>
</comment>
<evidence type="ECO:0000313" key="13">
    <source>
        <dbReference type="Proteomes" id="UP000031838"/>
    </source>
</evidence>
<evidence type="ECO:0000256" key="10">
    <source>
        <dbReference type="SAM" id="MobiDB-lite"/>
    </source>
</evidence>
<feature type="domain" description="CN hydrolase" evidence="11">
    <location>
        <begin position="13"/>
        <end position="278"/>
    </location>
</feature>
<dbReference type="GO" id="GO:0005524">
    <property type="term" value="F:ATP binding"/>
    <property type="evidence" value="ECO:0007669"/>
    <property type="project" value="UniProtKB-UniRule"/>
</dbReference>
<dbReference type="GO" id="GO:0004359">
    <property type="term" value="F:glutaminase activity"/>
    <property type="evidence" value="ECO:0007669"/>
    <property type="project" value="InterPro"/>
</dbReference>
<dbReference type="InterPro" id="IPR014445">
    <property type="entry name" value="Gln-dep_NAD_synthase"/>
</dbReference>
<dbReference type="Pfam" id="PF00795">
    <property type="entry name" value="CN_hydrolase"/>
    <property type="match status" value="1"/>
</dbReference>
<comment type="similarity">
    <text evidence="9">Belongs to the NAD synthetase family.</text>
</comment>
<evidence type="ECO:0000256" key="7">
    <source>
        <dbReference type="HAMAP-Rule" id="MF_02090"/>
    </source>
</evidence>
<dbReference type="RefSeq" id="WP_042629198.1">
    <property type="nucleotide sequence ID" value="NZ_CP002581.1"/>
</dbReference>
<keyword evidence="3 7" id="KW-0436">Ligase</keyword>
<dbReference type="Gene3D" id="3.40.50.620">
    <property type="entry name" value="HUPs"/>
    <property type="match status" value="1"/>
</dbReference>
<dbReference type="GO" id="GO:0008795">
    <property type="term" value="F:NAD+ synthase activity"/>
    <property type="evidence" value="ECO:0007669"/>
    <property type="project" value="UniProtKB-UniRule"/>
</dbReference>
<dbReference type="InterPro" id="IPR036526">
    <property type="entry name" value="C-N_Hydrolase_sf"/>
</dbReference>
<evidence type="ECO:0000259" key="11">
    <source>
        <dbReference type="PROSITE" id="PS50263"/>
    </source>
</evidence>
<evidence type="ECO:0000256" key="4">
    <source>
        <dbReference type="ARBA" id="ARBA00022741"/>
    </source>
</evidence>
<comment type="catalytic activity">
    <reaction evidence="7 8">
        <text>deamido-NAD(+) + L-glutamine + ATP + H2O = L-glutamate + AMP + diphosphate + NAD(+) + H(+)</text>
        <dbReference type="Rhea" id="RHEA:24384"/>
        <dbReference type="ChEBI" id="CHEBI:15377"/>
        <dbReference type="ChEBI" id="CHEBI:15378"/>
        <dbReference type="ChEBI" id="CHEBI:29985"/>
        <dbReference type="ChEBI" id="CHEBI:30616"/>
        <dbReference type="ChEBI" id="CHEBI:33019"/>
        <dbReference type="ChEBI" id="CHEBI:57540"/>
        <dbReference type="ChEBI" id="CHEBI:58359"/>
        <dbReference type="ChEBI" id="CHEBI:58437"/>
        <dbReference type="ChEBI" id="CHEBI:456215"/>
        <dbReference type="EC" id="6.3.5.1"/>
    </reaction>
</comment>
<dbReference type="InterPro" id="IPR003694">
    <property type="entry name" value="NAD_synthase"/>
</dbReference>
<dbReference type="AlphaFoldDB" id="A0A0B6S1B1"/>
<evidence type="ECO:0000256" key="6">
    <source>
        <dbReference type="ARBA" id="ARBA00023027"/>
    </source>
</evidence>
<dbReference type="Proteomes" id="UP000031838">
    <property type="component" value="Chromosome 2"/>
</dbReference>
<dbReference type="PANTHER" id="PTHR23090:SF9">
    <property type="entry name" value="GLUTAMINE-DEPENDENT NAD(+) SYNTHETASE"/>
    <property type="match status" value="1"/>
</dbReference>
<dbReference type="PROSITE" id="PS50263">
    <property type="entry name" value="CN_HYDROLASE"/>
    <property type="match status" value="1"/>
</dbReference>
<dbReference type="Gene3D" id="3.60.110.10">
    <property type="entry name" value="Carbon-nitrogen hydrolase"/>
    <property type="match status" value="1"/>
</dbReference>
<dbReference type="PANTHER" id="PTHR23090">
    <property type="entry name" value="NH 3 /GLUTAMINE-DEPENDENT NAD + SYNTHETASE"/>
    <property type="match status" value="1"/>
</dbReference>
<dbReference type="NCBIfam" id="NF002730">
    <property type="entry name" value="PRK02628.1"/>
    <property type="match status" value="1"/>
</dbReference>
<keyword evidence="6 7" id="KW-0520">NAD</keyword>
<feature type="region of interest" description="Disordered" evidence="10">
    <location>
        <begin position="640"/>
        <end position="660"/>
    </location>
</feature>
<proteinExistence type="inferred from homology"/>
<dbReference type="EC" id="6.3.5.1" evidence="7 8"/>
<feature type="binding site" evidence="7">
    <location>
        <position position="635"/>
    </location>
    <ligand>
        <name>deamido-NAD(+)</name>
        <dbReference type="ChEBI" id="CHEBI:58437"/>
        <note>ligand shared between two neighboring subunits</note>
    </ligand>
</feature>
<evidence type="ECO:0000256" key="8">
    <source>
        <dbReference type="PIRNR" id="PIRNR006630"/>
    </source>
</evidence>
<accession>A0A0B6S1B1</accession>
<feature type="active site" description="Nucleophile; for glutaminase activity" evidence="7">
    <location>
        <position position="178"/>
    </location>
</feature>
<dbReference type="HOGENOM" id="CLU_025662_0_0_4"/>
<evidence type="ECO:0000256" key="5">
    <source>
        <dbReference type="ARBA" id="ARBA00022840"/>
    </source>
</evidence>
<dbReference type="InterPro" id="IPR014729">
    <property type="entry name" value="Rossmann-like_a/b/a_fold"/>
</dbReference>
<dbReference type="SUPFAM" id="SSF56317">
    <property type="entry name" value="Carbon-nitrogen hydrolase"/>
    <property type="match status" value="1"/>
</dbReference>
<dbReference type="PIRSF" id="PIRSF006630">
    <property type="entry name" value="NADS_GAT"/>
    <property type="match status" value="1"/>
</dbReference>
<dbReference type="KEGG" id="bgp:BGL_2c00980"/>
<name>A0A0B6S1B1_BURPL</name>
<feature type="binding site" evidence="7">
    <location>
        <position position="128"/>
    </location>
    <ligand>
        <name>L-glutamine</name>
        <dbReference type="ChEBI" id="CHEBI:58359"/>
    </ligand>
</feature>
<dbReference type="GO" id="GO:0003952">
    <property type="term" value="F:NAD+ synthase (glutamine-hydrolyzing) activity"/>
    <property type="evidence" value="ECO:0007669"/>
    <property type="project" value="UniProtKB-UniRule"/>
</dbReference>
<feature type="binding site" evidence="7">
    <location>
        <begin position="491"/>
        <end position="494"/>
    </location>
    <ligand>
        <name>deamido-NAD(+)</name>
        <dbReference type="ChEBI" id="CHEBI:58437"/>
        <note>ligand shared between two neighboring subunits</note>
    </ligand>
</feature>
<evidence type="ECO:0000256" key="9">
    <source>
        <dbReference type="RuleBase" id="RU003811"/>
    </source>
</evidence>
<dbReference type="UniPathway" id="UPA00253">
    <property type="reaction ID" value="UER00334"/>
</dbReference>
<dbReference type="Gene3D" id="1.10.10.1140">
    <property type="entry name" value="Glutamine-dependent NAD+ synthetase, C-terminal domain"/>
    <property type="match status" value="1"/>
</dbReference>
<dbReference type="HAMAP" id="MF_02090">
    <property type="entry name" value="NadE_glutamine_dep"/>
    <property type="match status" value="1"/>
</dbReference>
<dbReference type="FunFam" id="1.10.10.1140:FF:000001">
    <property type="entry name" value="Glutamine-dependent NAD(+) synthetase"/>
    <property type="match status" value="1"/>
</dbReference>
<dbReference type="InterPro" id="IPR041856">
    <property type="entry name" value="NAD+_synth_C"/>
</dbReference>
<keyword evidence="13" id="KW-1185">Reference proteome</keyword>
<feature type="binding site" evidence="7">
    <location>
        <begin position="367"/>
        <end position="374"/>
    </location>
    <ligand>
        <name>ATP</name>
        <dbReference type="ChEBI" id="CHEBI:30616"/>
    </ligand>
</feature>